<dbReference type="CDD" id="cd00174">
    <property type="entry name" value="SH3"/>
    <property type="match status" value="2"/>
</dbReference>
<dbReference type="PROSITE" id="PS50011">
    <property type="entry name" value="PROTEIN_KINASE_DOM"/>
    <property type="match status" value="3"/>
</dbReference>
<feature type="region of interest" description="Disordered" evidence="8">
    <location>
        <begin position="983"/>
        <end position="1068"/>
    </location>
</feature>
<evidence type="ECO:0000256" key="7">
    <source>
        <dbReference type="PROSITE-ProRule" id="PRU00192"/>
    </source>
</evidence>
<comment type="similarity">
    <text evidence="2">Belongs to the protein kinase superfamily. STE Ser/Thr protein kinase family. MAP kinase kinase kinase subfamily.</text>
</comment>
<proteinExistence type="inferred from homology"/>
<comment type="catalytic activity">
    <reaction evidence="5">
        <text>L-threonyl-[protein] + ATP = O-phospho-L-threonyl-[protein] + ADP + H(+)</text>
        <dbReference type="Rhea" id="RHEA:46608"/>
        <dbReference type="Rhea" id="RHEA-COMP:11060"/>
        <dbReference type="Rhea" id="RHEA-COMP:11605"/>
        <dbReference type="ChEBI" id="CHEBI:15378"/>
        <dbReference type="ChEBI" id="CHEBI:30013"/>
        <dbReference type="ChEBI" id="CHEBI:30616"/>
        <dbReference type="ChEBI" id="CHEBI:61977"/>
        <dbReference type="ChEBI" id="CHEBI:456216"/>
        <dbReference type="EC" id="2.7.11.25"/>
    </reaction>
</comment>
<feature type="domain" description="Protein kinase" evidence="10">
    <location>
        <begin position="253"/>
        <end position="517"/>
    </location>
</feature>
<dbReference type="PRINTS" id="PR00452">
    <property type="entry name" value="SH3DOMAIN"/>
</dbReference>
<keyword evidence="4 7" id="KW-0728">SH3 domain</keyword>
<evidence type="ECO:0000256" key="6">
    <source>
        <dbReference type="ARBA" id="ARBA00048329"/>
    </source>
</evidence>
<evidence type="ECO:0000259" key="10">
    <source>
        <dbReference type="PROSITE" id="PS50011"/>
    </source>
</evidence>
<evidence type="ECO:0000256" key="8">
    <source>
        <dbReference type="SAM" id="MobiDB-lite"/>
    </source>
</evidence>
<evidence type="ECO:0000256" key="3">
    <source>
        <dbReference type="ARBA" id="ARBA00012406"/>
    </source>
</evidence>
<dbReference type="SUPFAM" id="SSF56112">
    <property type="entry name" value="Protein kinase-like (PK-like)"/>
    <property type="match status" value="3"/>
</dbReference>
<dbReference type="InterPro" id="IPR036028">
    <property type="entry name" value="SH3-like_dom_sf"/>
</dbReference>
<evidence type="ECO:0000313" key="12">
    <source>
        <dbReference type="Proteomes" id="UP000663850"/>
    </source>
</evidence>
<feature type="compositionally biased region" description="Low complexity" evidence="8">
    <location>
        <begin position="1048"/>
        <end position="1059"/>
    </location>
</feature>
<dbReference type="Pfam" id="PF00069">
    <property type="entry name" value="Pkinase"/>
    <property type="match status" value="2"/>
</dbReference>
<dbReference type="InterPro" id="IPR000719">
    <property type="entry name" value="Prot_kinase_dom"/>
</dbReference>
<evidence type="ECO:0000256" key="5">
    <source>
        <dbReference type="ARBA" id="ARBA00047559"/>
    </source>
</evidence>
<evidence type="ECO:0000256" key="4">
    <source>
        <dbReference type="ARBA" id="ARBA00022443"/>
    </source>
</evidence>
<dbReference type="Proteomes" id="UP000663850">
    <property type="component" value="Unassembled WGS sequence"/>
</dbReference>
<evidence type="ECO:0000313" key="11">
    <source>
        <dbReference type="EMBL" id="CAE6437981.1"/>
    </source>
</evidence>
<dbReference type="Pfam" id="PF00018">
    <property type="entry name" value="SH3_1"/>
    <property type="match status" value="2"/>
</dbReference>
<reference evidence="11" key="1">
    <citation type="submission" date="2021-01" db="EMBL/GenBank/DDBJ databases">
        <authorList>
            <person name="Kaushik A."/>
        </authorList>
    </citation>
    <scope>NUCLEOTIDE SEQUENCE</scope>
    <source>
        <strain evidence="11">Type strain: AG8-Rh-89/</strain>
    </source>
</reference>
<dbReference type="InterPro" id="IPR008266">
    <property type="entry name" value="Tyr_kinase_AS"/>
</dbReference>
<evidence type="ECO:0000259" key="9">
    <source>
        <dbReference type="PROSITE" id="PS50002"/>
    </source>
</evidence>
<feature type="domain" description="Protein kinase" evidence="10">
    <location>
        <begin position="1124"/>
        <end position="1313"/>
    </location>
</feature>
<feature type="domain" description="Protein kinase" evidence="10">
    <location>
        <begin position="552"/>
        <end position="844"/>
    </location>
</feature>
<dbReference type="Pfam" id="PF07714">
    <property type="entry name" value="PK_Tyr_Ser-Thr"/>
    <property type="match status" value="1"/>
</dbReference>
<dbReference type="EMBL" id="CAJMWZ010001554">
    <property type="protein sequence ID" value="CAE6437981.1"/>
    <property type="molecule type" value="Genomic_DNA"/>
</dbReference>
<dbReference type="PROSITE" id="PS00109">
    <property type="entry name" value="PROTEIN_KINASE_TYR"/>
    <property type="match status" value="1"/>
</dbReference>
<dbReference type="PANTHER" id="PTHR44329">
    <property type="entry name" value="SERINE/THREONINE-PROTEIN KINASE TNNI3K-RELATED"/>
    <property type="match status" value="1"/>
</dbReference>
<gene>
    <name evidence="11" type="ORF">RDB_LOCUS25969</name>
</gene>
<comment type="cofactor">
    <cofactor evidence="1">
        <name>Mg(2+)</name>
        <dbReference type="ChEBI" id="CHEBI:18420"/>
    </cofactor>
</comment>
<feature type="domain" description="SH3" evidence="9">
    <location>
        <begin position="4"/>
        <end position="72"/>
    </location>
</feature>
<comment type="catalytic activity">
    <reaction evidence="6">
        <text>L-seryl-[protein] + ATP = O-phospho-L-seryl-[protein] + ADP + H(+)</text>
        <dbReference type="Rhea" id="RHEA:17989"/>
        <dbReference type="Rhea" id="RHEA-COMP:9863"/>
        <dbReference type="Rhea" id="RHEA-COMP:11604"/>
        <dbReference type="ChEBI" id="CHEBI:15378"/>
        <dbReference type="ChEBI" id="CHEBI:29999"/>
        <dbReference type="ChEBI" id="CHEBI:30616"/>
        <dbReference type="ChEBI" id="CHEBI:83421"/>
        <dbReference type="ChEBI" id="CHEBI:456216"/>
        <dbReference type="EC" id="2.7.11.25"/>
    </reaction>
</comment>
<dbReference type="EC" id="2.7.11.25" evidence="3"/>
<organism evidence="11 12">
    <name type="scientific">Rhizoctonia solani</name>
    <dbReference type="NCBI Taxonomy" id="456999"/>
    <lineage>
        <taxon>Eukaryota</taxon>
        <taxon>Fungi</taxon>
        <taxon>Dikarya</taxon>
        <taxon>Basidiomycota</taxon>
        <taxon>Agaricomycotina</taxon>
        <taxon>Agaricomycetes</taxon>
        <taxon>Cantharellales</taxon>
        <taxon>Ceratobasidiaceae</taxon>
        <taxon>Rhizoctonia</taxon>
    </lineage>
</organism>
<dbReference type="PROSITE" id="PS50002">
    <property type="entry name" value="SH3"/>
    <property type="match status" value="2"/>
</dbReference>
<dbReference type="PROSITE" id="PS00108">
    <property type="entry name" value="PROTEIN_KINASE_ST"/>
    <property type="match status" value="1"/>
</dbReference>
<name>A0A8H2Y0M2_9AGAM</name>
<accession>A0A8H2Y0M2</accession>
<dbReference type="InterPro" id="IPR011009">
    <property type="entry name" value="Kinase-like_dom_sf"/>
</dbReference>
<dbReference type="SMART" id="SM00326">
    <property type="entry name" value="SH3"/>
    <property type="match status" value="3"/>
</dbReference>
<dbReference type="GO" id="GO:0005524">
    <property type="term" value="F:ATP binding"/>
    <property type="evidence" value="ECO:0007669"/>
    <property type="project" value="InterPro"/>
</dbReference>
<dbReference type="InterPro" id="IPR001452">
    <property type="entry name" value="SH3_domain"/>
</dbReference>
<dbReference type="SMART" id="SM00220">
    <property type="entry name" value="S_TKc"/>
    <property type="match status" value="3"/>
</dbReference>
<evidence type="ECO:0000256" key="2">
    <source>
        <dbReference type="ARBA" id="ARBA00006529"/>
    </source>
</evidence>
<dbReference type="InterPro" id="IPR001245">
    <property type="entry name" value="Ser-Thr/Tyr_kinase_cat_dom"/>
</dbReference>
<feature type="domain" description="SH3" evidence="9">
    <location>
        <begin position="128"/>
        <end position="188"/>
    </location>
</feature>
<dbReference type="InterPro" id="IPR051681">
    <property type="entry name" value="Ser/Thr_Kinases-Pseudokinases"/>
</dbReference>
<dbReference type="GO" id="GO:0004709">
    <property type="term" value="F:MAP kinase kinase kinase activity"/>
    <property type="evidence" value="ECO:0007669"/>
    <property type="project" value="UniProtKB-EC"/>
</dbReference>
<evidence type="ECO:0000256" key="1">
    <source>
        <dbReference type="ARBA" id="ARBA00001946"/>
    </source>
</evidence>
<dbReference type="SUPFAM" id="SSF50044">
    <property type="entry name" value="SH3-domain"/>
    <property type="match status" value="3"/>
</dbReference>
<protein>
    <recommendedName>
        <fullName evidence="3">mitogen-activated protein kinase kinase kinase</fullName>
        <ecNumber evidence="3">2.7.11.25</ecNumber>
    </recommendedName>
</protein>
<sequence>MTRNYISMMTALYDFTPDPGNSDTELSVKEGQSLLLLDACNNEWWRFETKADRLNHGISGFVPKEYTKEAGFIAVATACSDFVARVDGDLTITEHEALLVYCVQGDWALVMSPHQLATGYVPMARIQLGKEQAIALYNYEAANPDELGIKQGENLTVLNRNNEEWWSCANAGHEIGLVPYNYVELQNNSESGSTTSEELAFTTIENPAIVAAEDDTTSSQVTLISSHMGSSEVMSCLVDHGCTDLTSTINLSTFDEHPVSYGEFGDVYRGRLTDGTLIAVKILRIPTNNTSWVSEPSMDAARELHTWGKCRHPNILPLLGLGLFRGRIGMISPWQGEGRLPLYLERTQGVNRYNLSVQICEGLSYLHQIGIIHGDLRSSNILVSHDGVPLLFDFGNSWLANQTVNFTRTGRGLPMSLRWAAPELIEETNSQDEKSDVYALGMTLYEMMTGQLPYYGKSDVLVILLVVQKRESPERPESIPEGHETMDKLWDLLLHCWSFEPTVRPSATDVAETMKVIRAAAVLSRKMAAREVICHLVAHGCRDLSGELDLSSFGEYPVSHGGLSDIYRGQLLDGGGVAVKVLRVSADSISQGSKHLKHAARELHTWSRCSHPNIMPLLGLAVFRDRIGMVASWMKHGNLPEYLKIVPGVDRYNMCAQICEGLSYLHRIRIVHCDLKGANVLVSDGGIPLLTDFGTSLISDRTLRFTATTSGLSCTLRWSAAEILQQTNPHTQASDVYALGMVGGLFWVLTTSVTTDSIPDHLHSCPPDPHAFGANFRAMNMMAYPRVASPTSSGSDSDSDYAPGIASEPALDSARRNAMVLDSDQLDMAFQQLHTSNETGKPWLDKSQVSYHGKYGSQWRKNVVLTFLYFWGFVCPIFFYHQDGRSVHGVRHSHRRQGFESRSKNVRFAEDTQPVNAEPPLKPVDNNQQAWYHHVLGAPREHSIWSETSIHPINTVLNHRNVSRPGADNLNTNNGAVTYDQRPYHPPASGRSMTSNVPNNGAPQFNSINTNRPLLSVNTRTKKQVRISPVVDFAPTSLPHSQEAERPSSPSGYSSISESIAEPQTPPSDICMVHIPVASEDVMLPSAQVRYGEEISRQMSINEIIARLVKHGCRNLTGQLDLATFGQFPIANGGFSDVYRGYLRTGQRVAIKSLRVDAQSLSQNPTHLKHAARELHTWCKCNHPNVLQLLGLATFRDRIGMVSPWMSEGSVPQYLRRAPGVNKIHICAQIANGLAYMHGIGIAHGDVKGSNVLVSSDGVPALTDFGNSHLQERTLGFTQSTNGGAMTLRWSAPEVIKDSCTHDKAADIYALGM</sequence>
<comment type="caution">
    <text evidence="11">The sequence shown here is derived from an EMBL/GenBank/DDBJ whole genome shotgun (WGS) entry which is preliminary data.</text>
</comment>
<dbReference type="Gene3D" id="1.10.510.10">
    <property type="entry name" value="Transferase(Phosphotransferase) domain 1"/>
    <property type="match status" value="3"/>
</dbReference>
<feature type="compositionally biased region" description="Polar residues" evidence="8">
    <location>
        <begin position="991"/>
        <end position="1019"/>
    </location>
</feature>
<dbReference type="PANTHER" id="PTHR44329:SF214">
    <property type="entry name" value="PROTEIN KINASE DOMAIN-CONTAINING PROTEIN"/>
    <property type="match status" value="1"/>
</dbReference>
<dbReference type="Gene3D" id="2.30.30.40">
    <property type="entry name" value="SH3 Domains"/>
    <property type="match status" value="2"/>
</dbReference>
<dbReference type="InterPro" id="IPR008271">
    <property type="entry name" value="Ser/Thr_kinase_AS"/>
</dbReference>